<keyword evidence="2" id="KW-0472">Membrane</keyword>
<sequence>MRNAAIVLALLILVVGGFAPPVAADVGADAAAGVDTPRAQSVQTTQFAQTVQVEQNESIQTEIVIDVHTDGNATWEVTTRHTLQSDEDVRAFNQLVEELRRGEANSSLDEGMFRNYANLAAESTGREMEILDVDYTGTVTDENSTGLLTMSFTWTNFAEPTDDDGLRVGDAFTTPDGGTWFPWLADGQQLTIETPENYEVQNSFSGIQDGSVVATGPMDLREQPIYVVYDSTALPTPPRESFLTPELLAGIGAMLLLVVAGVWYLRQQEETVPQSDAGMTQQPADGDADGAADAESEGDDIDLSLLSDEERVEYHLKQRGGRMRQADIVKETEWSDAKVSQLLSAMADEERVNKLRIGRENLISLPDYGHESDDGE</sequence>
<feature type="compositionally biased region" description="Polar residues" evidence="1">
    <location>
        <begin position="272"/>
        <end position="283"/>
    </location>
</feature>
<dbReference type="RefSeq" id="WP_089870258.1">
    <property type="nucleotide sequence ID" value="NZ_FOTC01000003.1"/>
</dbReference>
<organism evidence="5 6">
    <name type="scientific">Halogranum rubrum</name>
    <dbReference type="NCBI Taxonomy" id="553466"/>
    <lineage>
        <taxon>Archaea</taxon>
        <taxon>Methanobacteriati</taxon>
        <taxon>Methanobacteriota</taxon>
        <taxon>Stenosarchaea group</taxon>
        <taxon>Halobacteria</taxon>
        <taxon>Halobacteriales</taxon>
        <taxon>Haloferacaceae</taxon>
    </lineage>
</organism>
<feature type="region of interest" description="Disordered" evidence="1">
    <location>
        <begin position="272"/>
        <end position="301"/>
    </location>
</feature>
<dbReference type="InterPro" id="IPR055767">
    <property type="entry name" value="DUF7343"/>
</dbReference>
<keyword evidence="6" id="KW-1185">Reference proteome</keyword>
<keyword evidence="2" id="KW-1133">Transmembrane helix</keyword>
<gene>
    <name evidence="5" type="ORF">SAMN04487950_3081</name>
</gene>
<name>A0A1I4G6M5_9EURY</name>
<dbReference type="InterPro" id="IPR055769">
    <property type="entry name" value="DUF7345"/>
</dbReference>
<evidence type="ECO:0000259" key="3">
    <source>
        <dbReference type="Pfam" id="PF24034"/>
    </source>
</evidence>
<keyword evidence="2" id="KW-0812">Transmembrane</keyword>
<feature type="domain" description="DUF7345" evidence="4">
    <location>
        <begin position="65"/>
        <end position="198"/>
    </location>
</feature>
<evidence type="ECO:0000313" key="6">
    <source>
        <dbReference type="Proteomes" id="UP000199607"/>
    </source>
</evidence>
<proteinExistence type="predicted"/>
<evidence type="ECO:0000313" key="5">
    <source>
        <dbReference type="EMBL" id="SFL25742.1"/>
    </source>
</evidence>
<feature type="domain" description="DUF7343" evidence="3">
    <location>
        <begin position="305"/>
        <end position="366"/>
    </location>
</feature>
<dbReference type="Pfam" id="PF24034">
    <property type="entry name" value="DUF7343"/>
    <property type="match status" value="1"/>
</dbReference>
<accession>A0A1I4G6M5</accession>
<dbReference type="Pfam" id="PF24036">
    <property type="entry name" value="DUF7345"/>
    <property type="match status" value="1"/>
</dbReference>
<feature type="transmembrane region" description="Helical" evidence="2">
    <location>
        <begin position="247"/>
        <end position="265"/>
    </location>
</feature>
<evidence type="ECO:0000256" key="2">
    <source>
        <dbReference type="SAM" id="Phobius"/>
    </source>
</evidence>
<evidence type="ECO:0000256" key="1">
    <source>
        <dbReference type="SAM" id="MobiDB-lite"/>
    </source>
</evidence>
<evidence type="ECO:0000259" key="4">
    <source>
        <dbReference type="Pfam" id="PF24036"/>
    </source>
</evidence>
<feature type="compositionally biased region" description="Acidic residues" evidence="1">
    <location>
        <begin position="286"/>
        <end position="301"/>
    </location>
</feature>
<evidence type="ECO:0008006" key="7">
    <source>
        <dbReference type="Google" id="ProtNLM"/>
    </source>
</evidence>
<dbReference type="STRING" id="553466.SAMN04487950_3081"/>
<reference evidence="6" key="1">
    <citation type="submission" date="2016-10" db="EMBL/GenBank/DDBJ databases">
        <authorList>
            <person name="Varghese N."/>
            <person name="Submissions S."/>
        </authorList>
    </citation>
    <scope>NUCLEOTIDE SEQUENCE [LARGE SCALE GENOMIC DNA]</scope>
    <source>
        <strain evidence="6">CGMCC 1.7738</strain>
    </source>
</reference>
<dbReference type="Proteomes" id="UP000199607">
    <property type="component" value="Unassembled WGS sequence"/>
</dbReference>
<dbReference type="EMBL" id="FOTC01000003">
    <property type="protein sequence ID" value="SFL25742.1"/>
    <property type="molecule type" value="Genomic_DNA"/>
</dbReference>
<protein>
    <recommendedName>
        <fullName evidence="7">IclR helix-turn-helix domain-containing protein</fullName>
    </recommendedName>
</protein>
<dbReference type="AlphaFoldDB" id="A0A1I4G6M5"/>